<dbReference type="InterPro" id="IPR016169">
    <property type="entry name" value="FAD-bd_PCMH_sub2"/>
</dbReference>
<evidence type="ECO:0000256" key="4">
    <source>
        <dbReference type="ARBA" id="ARBA00022827"/>
    </source>
</evidence>
<dbReference type="InterPro" id="IPR036318">
    <property type="entry name" value="FAD-bd_PCMH-like_sf"/>
</dbReference>
<dbReference type="KEGG" id="echi:FKX85_04245"/>
<reference evidence="7 8" key="1">
    <citation type="submission" date="2019-06" db="EMBL/GenBank/DDBJ databases">
        <title>Echinicola alkalisoli sp. nov. isolated from saline soil.</title>
        <authorList>
            <person name="Sun J.-Q."/>
            <person name="Xu L."/>
        </authorList>
    </citation>
    <scope>NUCLEOTIDE SEQUENCE [LARGE SCALE GENOMIC DNA]</scope>
    <source>
        <strain evidence="7 8">LN3S3</strain>
    </source>
</reference>
<dbReference type="SUPFAM" id="SSF56176">
    <property type="entry name" value="FAD-binding/transporter-associated domain-like"/>
    <property type="match status" value="1"/>
</dbReference>
<dbReference type="PROSITE" id="PS00862">
    <property type="entry name" value="OX2_COVAL_FAD"/>
    <property type="match status" value="1"/>
</dbReference>
<comment type="cofactor">
    <cofactor evidence="1">
        <name>FAD</name>
        <dbReference type="ChEBI" id="CHEBI:57692"/>
    </cofactor>
</comment>
<name>A0A514CNU5_9BACT</name>
<keyword evidence="8" id="KW-1185">Reference proteome</keyword>
<keyword evidence="4" id="KW-0274">FAD</keyword>
<dbReference type="InterPro" id="IPR012951">
    <property type="entry name" value="BBE"/>
</dbReference>
<dbReference type="InterPro" id="IPR050416">
    <property type="entry name" value="FAD-linked_Oxidoreductase"/>
</dbReference>
<dbReference type="GO" id="GO:0016491">
    <property type="term" value="F:oxidoreductase activity"/>
    <property type="evidence" value="ECO:0007669"/>
    <property type="project" value="UniProtKB-KW"/>
</dbReference>
<accession>A0A514CNU5</accession>
<dbReference type="InterPro" id="IPR016166">
    <property type="entry name" value="FAD-bd_PCMH"/>
</dbReference>
<evidence type="ECO:0000256" key="5">
    <source>
        <dbReference type="ARBA" id="ARBA00023002"/>
    </source>
</evidence>
<dbReference type="Gene3D" id="3.30.43.10">
    <property type="entry name" value="Uridine Diphospho-n-acetylenolpyruvylglucosamine Reductase, domain 2"/>
    <property type="match status" value="1"/>
</dbReference>
<sequence>MELLQGSLIQPHDDEYESTRKVYNGMIDKYPSLIAKCKDVADVLHCVNFGREHNLTVAVRSGGHNAGGLGIVDDGLVIDLVEMNGIRVNPDRETVRVEGGCLLQDVDHATQPFGKAVPTGILSTTGISGLTLGGGLGHLSRAYGLAIDSLLEADVVLADGSLITVSETQHSDLFWAIRGGGGNFGIVVSFLFKLHDAGMVQGGPMLWHLEETEEMMRFYQDFILKAPKHIYCYFAFLTVPPVDLFPEALHLKKMCGLVWCNVGNKADSEAALQKFRDFKKPALDYVDSMPYASLQQLFDGLYPTGLQWYWKADFIKELSGEAIQENIQFAKKLPSVHSTVHFYPINGACHDKNNADTAWAYRHANWSQVIVGVDPDPANKDKISSWAKSYWEAIHPHSAGGAYVNFMMEEGQDRVKASYGDNYSRLSQIKTKYDPKNFFHVNQNIKPT</sequence>
<dbReference type="EMBL" id="CP041253">
    <property type="protein sequence ID" value="QDH81481.1"/>
    <property type="molecule type" value="Genomic_DNA"/>
</dbReference>
<dbReference type="GO" id="GO:0071949">
    <property type="term" value="F:FAD binding"/>
    <property type="evidence" value="ECO:0007669"/>
    <property type="project" value="InterPro"/>
</dbReference>
<dbReference type="PROSITE" id="PS51387">
    <property type="entry name" value="FAD_PCMH"/>
    <property type="match status" value="1"/>
</dbReference>
<dbReference type="InterPro" id="IPR006094">
    <property type="entry name" value="Oxid_FAD_bind_N"/>
</dbReference>
<proteinExistence type="inferred from homology"/>
<dbReference type="InterPro" id="IPR006093">
    <property type="entry name" value="Oxy_OxRdtase_FAD_BS"/>
</dbReference>
<comment type="similarity">
    <text evidence="2">Belongs to the oxygen-dependent FAD-linked oxidoreductase family.</text>
</comment>
<evidence type="ECO:0000313" key="8">
    <source>
        <dbReference type="Proteomes" id="UP000316614"/>
    </source>
</evidence>
<dbReference type="InterPro" id="IPR016167">
    <property type="entry name" value="FAD-bd_PCMH_sub1"/>
</dbReference>
<evidence type="ECO:0000256" key="2">
    <source>
        <dbReference type="ARBA" id="ARBA00005466"/>
    </source>
</evidence>
<protein>
    <submittedName>
        <fullName evidence="7">FAD-binding oxidoreductase</fullName>
    </submittedName>
</protein>
<dbReference type="Pfam" id="PF08031">
    <property type="entry name" value="BBE"/>
    <property type="match status" value="1"/>
</dbReference>
<dbReference type="Gene3D" id="3.40.462.20">
    <property type="match status" value="1"/>
</dbReference>
<dbReference type="PANTHER" id="PTHR42973">
    <property type="entry name" value="BINDING OXIDOREDUCTASE, PUTATIVE (AFU_ORTHOLOGUE AFUA_1G17690)-RELATED"/>
    <property type="match status" value="1"/>
</dbReference>
<dbReference type="Proteomes" id="UP000316614">
    <property type="component" value="Chromosome"/>
</dbReference>
<dbReference type="Pfam" id="PF01565">
    <property type="entry name" value="FAD_binding_4"/>
    <property type="match status" value="1"/>
</dbReference>
<feature type="domain" description="FAD-binding PCMH-type" evidence="6">
    <location>
        <begin position="27"/>
        <end position="197"/>
    </location>
</feature>
<evidence type="ECO:0000256" key="3">
    <source>
        <dbReference type="ARBA" id="ARBA00022630"/>
    </source>
</evidence>
<dbReference type="AlphaFoldDB" id="A0A514CNU5"/>
<dbReference type="PANTHER" id="PTHR42973:SF39">
    <property type="entry name" value="FAD-BINDING PCMH-TYPE DOMAIN-CONTAINING PROTEIN"/>
    <property type="match status" value="1"/>
</dbReference>
<evidence type="ECO:0000313" key="7">
    <source>
        <dbReference type="EMBL" id="QDH81481.1"/>
    </source>
</evidence>
<organism evidence="7 8">
    <name type="scientific">Echinicola soli</name>
    <dbReference type="NCBI Taxonomy" id="2591634"/>
    <lineage>
        <taxon>Bacteria</taxon>
        <taxon>Pseudomonadati</taxon>
        <taxon>Bacteroidota</taxon>
        <taxon>Cytophagia</taxon>
        <taxon>Cytophagales</taxon>
        <taxon>Cyclobacteriaceae</taxon>
        <taxon>Echinicola</taxon>
    </lineage>
</organism>
<evidence type="ECO:0000259" key="6">
    <source>
        <dbReference type="PROSITE" id="PS51387"/>
    </source>
</evidence>
<keyword evidence="5" id="KW-0560">Oxidoreductase</keyword>
<dbReference type="OrthoDB" id="545125at2"/>
<evidence type="ECO:0000256" key="1">
    <source>
        <dbReference type="ARBA" id="ARBA00001974"/>
    </source>
</evidence>
<dbReference type="Gene3D" id="3.30.465.10">
    <property type="match status" value="1"/>
</dbReference>
<keyword evidence="3" id="KW-0285">Flavoprotein</keyword>
<gene>
    <name evidence="7" type="ORF">FKX85_04245</name>
</gene>